<protein>
    <recommendedName>
        <fullName evidence="3">DUF1102 domain-containing protein</fullName>
    </recommendedName>
</protein>
<dbReference type="InterPro" id="IPR006311">
    <property type="entry name" value="TAT_signal"/>
</dbReference>
<organism evidence="1 2">
    <name type="scientific">Halorubrum tebenquichense DSM 14210</name>
    <dbReference type="NCBI Taxonomy" id="1227485"/>
    <lineage>
        <taxon>Archaea</taxon>
        <taxon>Methanobacteriati</taxon>
        <taxon>Methanobacteriota</taxon>
        <taxon>Stenosarchaea group</taxon>
        <taxon>Halobacteria</taxon>
        <taxon>Halobacteriales</taxon>
        <taxon>Haloferacaceae</taxon>
        <taxon>Halorubrum</taxon>
    </lineage>
</organism>
<dbReference type="EMBL" id="AOJD01000059">
    <property type="protein sequence ID" value="ELZ35781.1"/>
    <property type="molecule type" value="Genomic_DNA"/>
</dbReference>
<evidence type="ECO:0000313" key="1">
    <source>
        <dbReference type="EMBL" id="ELZ35781.1"/>
    </source>
</evidence>
<dbReference type="Proteomes" id="UP000011523">
    <property type="component" value="Unassembled WGS sequence"/>
</dbReference>
<dbReference type="RefSeq" id="WP_006629869.1">
    <property type="nucleotide sequence ID" value="NZ_AOJD01000059.1"/>
</dbReference>
<accession>M0DJV2</accession>
<reference evidence="1 2" key="1">
    <citation type="journal article" date="2014" name="PLoS Genet.">
        <title>Phylogenetically driven sequencing of extremely halophilic archaea reveals strategies for static and dynamic osmo-response.</title>
        <authorList>
            <person name="Becker E.A."/>
            <person name="Seitzer P.M."/>
            <person name="Tritt A."/>
            <person name="Larsen D."/>
            <person name="Krusor M."/>
            <person name="Yao A.I."/>
            <person name="Wu D."/>
            <person name="Madern D."/>
            <person name="Eisen J.A."/>
            <person name="Darling A.E."/>
            <person name="Facciotti M.T."/>
        </authorList>
    </citation>
    <scope>NUCLEOTIDE SEQUENCE [LARGE SCALE GENOMIC DNA]</scope>
    <source>
        <strain evidence="1 2">DSM 14210</strain>
    </source>
</reference>
<dbReference type="PROSITE" id="PS51318">
    <property type="entry name" value="TAT"/>
    <property type="match status" value="1"/>
</dbReference>
<comment type="caution">
    <text evidence="1">The sequence shown here is derived from an EMBL/GenBank/DDBJ whole genome shotgun (WGS) entry which is preliminary data.</text>
</comment>
<dbReference type="AlphaFoldDB" id="M0DJV2"/>
<gene>
    <name evidence="1" type="ORF">C472_11069</name>
</gene>
<keyword evidence="2" id="KW-1185">Reference proteome</keyword>
<dbReference type="OrthoDB" id="175085at2157"/>
<evidence type="ECO:0000313" key="2">
    <source>
        <dbReference type="Proteomes" id="UP000011523"/>
    </source>
</evidence>
<sequence>MANRRKFLAGLGALASGSAAAVGTGAFSSVSATRTVSVNVASDESSFLALNATDERASITDGQLELEFDNSGEGALGLNPNSRTAFLDVFEITNQGDDPAYVGVGVEQSDVYADGAGNPLLADYENLSMFVYAEDSNGNGPGLSFNGGNGNMEIDSGGRVDADFDSNGTSVPEDNPRILSPGDSISVDFSFIVDGNSLGTGGNDEIVVAAADPNATGRDPDDN</sequence>
<name>M0DJV2_9EURY</name>
<evidence type="ECO:0008006" key="3">
    <source>
        <dbReference type="Google" id="ProtNLM"/>
    </source>
</evidence>
<proteinExistence type="predicted"/>